<dbReference type="VEuPathDB" id="TriTrypDB:BSAL_67070"/>
<keyword evidence="1" id="KW-1133">Transmembrane helix</keyword>
<feature type="transmembrane region" description="Helical" evidence="1">
    <location>
        <begin position="76"/>
        <end position="95"/>
    </location>
</feature>
<name>A0A0S4IPZ5_BODSA</name>
<dbReference type="AlphaFoldDB" id="A0A0S4IPZ5"/>
<proteinExistence type="predicted"/>
<gene>
    <name evidence="2" type="ORF">BSAL_67070</name>
</gene>
<feature type="transmembrane region" description="Helical" evidence="1">
    <location>
        <begin position="6"/>
        <end position="24"/>
    </location>
</feature>
<keyword evidence="1" id="KW-0812">Transmembrane</keyword>
<evidence type="ECO:0000313" key="3">
    <source>
        <dbReference type="Proteomes" id="UP000051952"/>
    </source>
</evidence>
<keyword evidence="1" id="KW-0472">Membrane</keyword>
<keyword evidence="3" id="KW-1185">Reference proteome</keyword>
<protein>
    <submittedName>
        <fullName evidence="2">GPI-anchored surface protein, putative</fullName>
    </submittedName>
</protein>
<sequence>MLLLPSLYYFQLACTMEWIFVSFLTPTIAKRGKKTVELAFPPTPLRHKFVRLPFPPIPPFNAAVNKWRVNRRNSKFNLCVCVCVFLLLICVIRRLPTDTFTLVLNLIVAS</sequence>
<evidence type="ECO:0000256" key="1">
    <source>
        <dbReference type="SAM" id="Phobius"/>
    </source>
</evidence>
<reference evidence="3" key="1">
    <citation type="submission" date="2015-09" db="EMBL/GenBank/DDBJ databases">
        <authorList>
            <consortium name="Pathogen Informatics"/>
        </authorList>
    </citation>
    <scope>NUCLEOTIDE SEQUENCE [LARGE SCALE GENOMIC DNA]</scope>
    <source>
        <strain evidence="3">Lake Konstanz</strain>
    </source>
</reference>
<organism evidence="2 3">
    <name type="scientific">Bodo saltans</name>
    <name type="common">Flagellated protozoan</name>
    <dbReference type="NCBI Taxonomy" id="75058"/>
    <lineage>
        <taxon>Eukaryota</taxon>
        <taxon>Discoba</taxon>
        <taxon>Euglenozoa</taxon>
        <taxon>Kinetoplastea</taxon>
        <taxon>Metakinetoplastina</taxon>
        <taxon>Eubodonida</taxon>
        <taxon>Bodonidae</taxon>
        <taxon>Bodo</taxon>
    </lineage>
</organism>
<dbReference type="EMBL" id="CYKH01000444">
    <property type="protein sequence ID" value="CUF90972.1"/>
    <property type="molecule type" value="Genomic_DNA"/>
</dbReference>
<dbReference type="Proteomes" id="UP000051952">
    <property type="component" value="Unassembled WGS sequence"/>
</dbReference>
<evidence type="ECO:0000313" key="2">
    <source>
        <dbReference type="EMBL" id="CUF90972.1"/>
    </source>
</evidence>
<accession>A0A0S4IPZ5</accession>